<sequence>YCLVITRRYNMMGLLESTILEIQSPTLCQAVRNMVSYYPDQSFRVGATIKCEDPPKLIYYHRRELAAYKARNDIDERTKRQIKLLLGFLHAHIGNQIEQYEAFLAAGMVKFSHLWMMFKPGSLVYEGETQQIFYLKKAEYAETTCGEVYVLECEYVDYNGEKIGKVARTLKINAFGTPREVDILAFRPLSLCADSEGIAKNAMARAQRFLQLRGIHNLQHNRKGRVMIDAKTFLRRVVPGDEDRKTSQKKGLVIHEACKCCCAMCRKERIEKPEDYDHDVREISQDDLLLCSSSVLGFALATHEWTVLDIDDLSEVQWCDDAIDRLVLDSRQKRVLSSLISSPVFTEGVEGDVIGWKGKGLVMLLHGAPGTGKTLTAESVCESLRRPLYIVSGGELGISPQEVEKSLQQILELSRLWKAVILIDEADVFLEARSAHDIVRNNFVSVFLRRLEYFEGILMLTTNRVEQFDEAFISRIHLALSYPELEPWMRKAIWTNALKQFPPDQVAVDLSSDLDDVAKVQLNGRVISYAVRTAKAIADEDKSKLSVPHLWDVVGVHQKFNEHLRLRSRRDELTE</sequence>
<dbReference type="InterPro" id="IPR027417">
    <property type="entry name" value="P-loop_NTPase"/>
</dbReference>
<proteinExistence type="predicted"/>
<reference evidence="2 3" key="1">
    <citation type="journal article" date="2012" name="PLoS Pathog.">
        <title>Diverse lifestyles and strategies of plant pathogenesis encoded in the genomes of eighteen Dothideomycetes fungi.</title>
        <authorList>
            <person name="Ohm R.A."/>
            <person name="Feau N."/>
            <person name="Henrissat B."/>
            <person name="Schoch C.L."/>
            <person name="Horwitz B.A."/>
            <person name="Barry K.W."/>
            <person name="Condon B.J."/>
            <person name="Copeland A.C."/>
            <person name="Dhillon B."/>
            <person name="Glaser F."/>
            <person name="Hesse C.N."/>
            <person name="Kosti I."/>
            <person name="LaButti K."/>
            <person name="Lindquist E.A."/>
            <person name="Lucas S."/>
            <person name="Salamov A.A."/>
            <person name="Bradshaw R.E."/>
            <person name="Ciuffetti L."/>
            <person name="Hamelin R.C."/>
            <person name="Kema G.H.J."/>
            <person name="Lawrence C."/>
            <person name="Scott J.A."/>
            <person name="Spatafora J.W."/>
            <person name="Turgeon B.G."/>
            <person name="de Wit P.J.G.M."/>
            <person name="Zhong S."/>
            <person name="Goodwin S.B."/>
            <person name="Grigoriev I.V."/>
        </authorList>
    </citation>
    <scope>NUCLEOTIDE SEQUENCE [LARGE SCALE GENOMIC DNA]</scope>
    <source>
        <strain evidence="2 3">CIRAD86</strain>
    </source>
</reference>
<dbReference type="VEuPathDB" id="FungiDB:MYCFIDRAFT_107808"/>
<dbReference type="InterPro" id="IPR003593">
    <property type="entry name" value="AAA+_ATPase"/>
</dbReference>
<dbReference type="OrthoDB" id="10042665at2759"/>
<dbReference type="AlphaFoldDB" id="M3B8P9"/>
<dbReference type="KEGG" id="pfj:MYCFIDRAFT_107808"/>
<organism evidence="2 3">
    <name type="scientific">Pseudocercospora fijiensis (strain CIRAD86)</name>
    <name type="common">Black leaf streak disease fungus</name>
    <name type="synonym">Mycosphaerella fijiensis</name>
    <dbReference type="NCBI Taxonomy" id="383855"/>
    <lineage>
        <taxon>Eukaryota</taxon>
        <taxon>Fungi</taxon>
        <taxon>Dikarya</taxon>
        <taxon>Ascomycota</taxon>
        <taxon>Pezizomycotina</taxon>
        <taxon>Dothideomycetes</taxon>
        <taxon>Dothideomycetidae</taxon>
        <taxon>Mycosphaerellales</taxon>
        <taxon>Mycosphaerellaceae</taxon>
        <taxon>Pseudocercospora</taxon>
    </lineage>
</organism>
<feature type="non-terminal residue" evidence="2">
    <location>
        <position position="575"/>
    </location>
</feature>
<dbReference type="Pfam" id="PF22942">
    <property type="entry name" value="DUF7025"/>
    <property type="match status" value="1"/>
</dbReference>
<dbReference type="PANTHER" id="PTHR46411:SF3">
    <property type="entry name" value="AAA+ ATPASE DOMAIN-CONTAINING PROTEIN"/>
    <property type="match status" value="1"/>
</dbReference>
<evidence type="ECO:0000313" key="3">
    <source>
        <dbReference type="Proteomes" id="UP000016932"/>
    </source>
</evidence>
<dbReference type="STRING" id="383855.M3B8P9"/>
<dbReference type="SUPFAM" id="SSF52540">
    <property type="entry name" value="P-loop containing nucleoside triphosphate hydrolases"/>
    <property type="match status" value="1"/>
</dbReference>
<feature type="non-terminal residue" evidence="2">
    <location>
        <position position="1"/>
    </location>
</feature>
<dbReference type="Gene3D" id="3.40.50.300">
    <property type="entry name" value="P-loop containing nucleotide triphosphate hydrolases"/>
    <property type="match status" value="1"/>
</dbReference>
<dbReference type="GO" id="GO:0005524">
    <property type="term" value="F:ATP binding"/>
    <property type="evidence" value="ECO:0007669"/>
    <property type="project" value="InterPro"/>
</dbReference>
<dbReference type="Pfam" id="PF00004">
    <property type="entry name" value="AAA"/>
    <property type="match status" value="1"/>
</dbReference>
<dbReference type="CDD" id="cd19481">
    <property type="entry name" value="RecA-like_protease"/>
    <property type="match status" value="1"/>
</dbReference>
<dbReference type="PANTHER" id="PTHR46411">
    <property type="entry name" value="FAMILY ATPASE, PUTATIVE-RELATED"/>
    <property type="match status" value="1"/>
</dbReference>
<feature type="domain" description="AAA+ ATPase" evidence="1">
    <location>
        <begin position="359"/>
        <end position="484"/>
    </location>
</feature>
<dbReference type="InterPro" id="IPR054289">
    <property type="entry name" value="DUF7025"/>
</dbReference>
<dbReference type="HOGENOM" id="CLU_004471_6_3_1"/>
<dbReference type="GeneID" id="19330126"/>
<name>M3B8P9_PSEFD</name>
<dbReference type="InterPro" id="IPR003959">
    <property type="entry name" value="ATPase_AAA_core"/>
</dbReference>
<dbReference type="RefSeq" id="XP_007923221.1">
    <property type="nucleotide sequence ID" value="XM_007925030.1"/>
</dbReference>
<dbReference type="EMBL" id="KB446556">
    <property type="protein sequence ID" value="EME85702.1"/>
    <property type="molecule type" value="Genomic_DNA"/>
</dbReference>
<dbReference type="eggNOG" id="KOG0737">
    <property type="taxonomic scope" value="Eukaryota"/>
</dbReference>
<dbReference type="SMART" id="SM00382">
    <property type="entry name" value="AAA"/>
    <property type="match status" value="1"/>
</dbReference>
<protein>
    <recommendedName>
        <fullName evidence="1">AAA+ ATPase domain-containing protein</fullName>
    </recommendedName>
</protein>
<dbReference type="Proteomes" id="UP000016932">
    <property type="component" value="Unassembled WGS sequence"/>
</dbReference>
<accession>M3B8P9</accession>
<dbReference type="GO" id="GO:0016887">
    <property type="term" value="F:ATP hydrolysis activity"/>
    <property type="evidence" value="ECO:0007669"/>
    <property type="project" value="InterPro"/>
</dbReference>
<evidence type="ECO:0000313" key="2">
    <source>
        <dbReference type="EMBL" id="EME85702.1"/>
    </source>
</evidence>
<keyword evidence="3" id="KW-1185">Reference proteome</keyword>
<evidence type="ECO:0000259" key="1">
    <source>
        <dbReference type="SMART" id="SM00382"/>
    </source>
</evidence>
<gene>
    <name evidence="2" type="ORF">MYCFIDRAFT_107808</name>
</gene>